<organism evidence="2 3">
    <name type="scientific">Paxillus rubicundulus Ve08.2h10</name>
    <dbReference type="NCBI Taxonomy" id="930991"/>
    <lineage>
        <taxon>Eukaryota</taxon>
        <taxon>Fungi</taxon>
        <taxon>Dikarya</taxon>
        <taxon>Basidiomycota</taxon>
        <taxon>Agaricomycotina</taxon>
        <taxon>Agaricomycetes</taxon>
        <taxon>Agaricomycetidae</taxon>
        <taxon>Boletales</taxon>
        <taxon>Paxilineae</taxon>
        <taxon>Paxillaceae</taxon>
        <taxon>Paxillus</taxon>
    </lineage>
</organism>
<gene>
    <name evidence="2" type="ORF">PAXRUDRAFT_17492</name>
</gene>
<reference evidence="2 3" key="1">
    <citation type="submission" date="2014-04" db="EMBL/GenBank/DDBJ databases">
        <authorList>
            <consortium name="DOE Joint Genome Institute"/>
            <person name="Kuo A."/>
            <person name="Kohler A."/>
            <person name="Jargeat P."/>
            <person name="Nagy L.G."/>
            <person name="Floudas D."/>
            <person name="Copeland A."/>
            <person name="Barry K.W."/>
            <person name="Cichocki N."/>
            <person name="Veneault-Fourrey C."/>
            <person name="LaButti K."/>
            <person name="Lindquist E.A."/>
            <person name="Lipzen A."/>
            <person name="Lundell T."/>
            <person name="Morin E."/>
            <person name="Murat C."/>
            <person name="Sun H."/>
            <person name="Tunlid A."/>
            <person name="Henrissat B."/>
            <person name="Grigoriev I.V."/>
            <person name="Hibbett D.S."/>
            <person name="Martin F."/>
            <person name="Nordberg H.P."/>
            <person name="Cantor M.N."/>
            <person name="Hua S.X."/>
        </authorList>
    </citation>
    <scope>NUCLEOTIDE SEQUENCE [LARGE SCALE GENOMIC DNA]</scope>
    <source>
        <strain evidence="2 3">Ve08.2h10</strain>
    </source>
</reference>
<proteinExistence type="predicted"/>
<feature type="compositionally biased region" description="Basic and acidic residues" evidence="1">
    <location>
        <begin position="15"/>
        <end position="24"/>
    </location>
</feature>
<evidence type="ECO:0000256" key="1">
    <source>
        <dbReference type="SAM" id="MobiDB-lite"/>
    </source>
</evidence>
<feature type="compositionally biased region" description="Basic and acidic residues" evidence="1">
    <location>
        <begin position="41"/>
        <end position="56"/>
    </location>
</feature>
<protein>
    <submittedName>
        <fullName evidence="2">Uncharacterized protein</fullName>
    </submittedName>
</protein>
<sequence length="56" mass="6219">MTQQTAHAQFNVKNQEPKSEEAADLKVLSEGLDEEDVAMTEEDRANFGEHEEGANV</sequence>
<dbReference type="Proteomes" id="UP000054538">
    <property type="component" value="Unassembled WGS sequence"/>
</dbReference>
<dbReference type="HOGENOM" id="CLU_3014830_0_0_1"/>
<accession>A0A0D0DHH0</accession>
<evidence type="ECO:0000313" key="2">
    <source>
        <dbReference type="EMBL" id="KIK77450.1"/>
    </source>
</evidence>
<name>A0A0D0DHH0_9AGAM</name>
<feature type="region of interest" description="Disordered" evidence="1">
    <location>
        <begin position="1"/>
        <end position="56"/>
    </location>
</feature>
<evidence type="ECO:0000313" key="3">
    <source>
        <dbReference type="Proteomes" id="UP000054538"/>
    </source>
</evidence>
<feature type="compositionally biased region" description="Polar residues" evidence="1">
    <location>
        <begin position="1"/>
        <end position="14"/>
    </location>
</feature>
<feature type="compositionally biased region" description="Acidic residues" evidence="1">
    <location>
        <begin position="31"/>
        <end position="40"/>
    </location>
</feature>
<reference evidence="3" key="2">
    <citation type="submission" date="2015-01" db="EMBL/GenBank/DDBJ databases">
        <title>Evolutionary Origins and Diversification of the Mycorrhizal Mutualists.</title>
        <authorList>
            <consortium name="DOE Joint Genome Institute"/>
            <consortium name="Mycorrhizal Genomics Consortium"/>
            <person name="Kohler A."/>
            <person name="Kuo A."/>
            <person name="Nagy L.G."/>
            <person name="Floudas D."/>
            <person name="Copeland A."/>
            <person name="Barry K.W."/>
            <person name="Cichocki N."/>
            <person name="Veneault-Fourrey C."/>
            <person name="LaButti K."/>
            <person name="Lindquist E.A."/>
            <person name="Lipzen A."/>
            <person name="Lundell T."/>
            <person name="Morin E."/>
            <person name="Murat C."/>
            <person name="Riley R."/>
            <person name="Ohm R."/>
            <person name="Sun H."/>
            <person name="Tunlid A."/>
            <person name="Henrissat B."/>
            <person name="Grigoriev I.V."/>
            <person name="Hibbett D.S."/>
            <person name="Martin F."/>
        </authorList>
    </citation>
    <scope>NUCLEOTIDE SEQUENCE [LARGE SCALE GENOMIC DNA]</scope>
    <source>
        <strain evidence="3">Ve08.2h10</strain>
    </source>
</reference>
<dbReference type="AlphaFoldDB" id="A0A0D0DHH0"/>
<dbReference type="InParanoid" id="A0A0D0DHH0"/>
<dbReference type="EMBL" id="KN826982">
    <property type="protein sequence ID" value="KIK77450.1"/>
    <property type="molecule type" value="Genomic_DNA"/>
</dbReference>
<keyword evidence="3" id="KW-1185">Reference proteome</keyword>